<evidence type="ECO:0000259" key="1">
    <source>
        <dbReference type="PROSITE" id="PS50181"/>
    </source>
</evidence>
<dbReference type="SUPFAM" id="SSF52047">
    <property type="entry name" value="RNI-like"/>
    <property type="match status" value="1"/>
</dbReference>
<protein>
    <recommendedName>
        <fullName evidence="1">F-box domain-containing protein</fullName>
    </recommendedName>
</protein>
<dbReference type="InterPro" id="IPR001810">
    <property type="entry name" value="F-box_dom"/>
</dbReference>
<dbReference type="AlphaFoldDB" id="A0A7R9GHH4"/>
<organism evidence="2">
    <name type="scientific">Notodromas monacha</name>
    <dbReference type="NCBI Taxonomy" id="399045"/>
    <lineage>
        <taxon>Eukaryota</taxon>
        <taxon>Metazoa</taxon>
        <taxon>Ecdysozoa</taxon>
        <taxon>Arthropoda</taxon>
        <taxon>Crustacea</taxon>
        <taxon>Oligostraca</taxon>
        <taxon>Ostracoda</taxon>
        <taxon>Podocopa</taxon>
        <taxon>Podocopida</taxon>
        <taxon>Cypridocopina</taxon>
        <taxon>Cypridoidea</taxon>
        <taxon>Cyprididae</taxon>
        <taxon>Notodromas</taxon>
    </lineage>
</organism>
<sequence>MNAFLVRLDYGLRDPSFMKLEPSSVPTESSEKSETNPKKRSVECYFELVGKEVVDKRPRLRLHVHKVEDGVKLGAPCSKLSGLKEIFSISQDPNAGAFVLTVVEALTHRFNVSLCLNDDILLVEQKSVYKLRHGDVIEGIYMENRCFKIMFLLREEGHSRKPQTSPLLSCPWIVLRNIMKFLTPMEMMTNIVPVCWKFFKLMKRGRIWSNLEFHVLFDGITSVPFGHLDDFCKVVSGYARKLSLEFKLDAGSEMSLPQNSLSLLFTQYDWSNLEMLDVSALETNEDAWISFLKKNGKALTSLKILMKKLHLGHADVYELAKAMYNTSYEKPMMKQFPDCLGSGVLLSLHAYDLPVQLDAKGWRLARKMGMFKNLESLSLNGEHFDNLPSVKEYGIFFPKLKELWLEDASPMKAVHHLLSMPSLEKLWIRNVRKQLRVEPGPRVLSAFNESPKDWLEKLRFVAAD</sequence>
<accession>A0A7R9GHH4</accession>
<feature type="domain" description="F-box" evidence="1">
    <location>
        <begin position="164"/>
        <end position="211"/>
    </location>
</feature>
<dbReference type="InterPro" id="IPR032675">
    <property type="entry name" value="LRR_dom_sf"/>
</dbReference>
<proteinExistence type="predicted"/>
<dbReference type="PROSITE" id="PS50181">
    <property type="entry name" value="FBOX"/>
    <property type="match status" value="1"/>
</dbReference>
<name>A0A7R9GHH4_9CRUS</name>
<evidence type="ECO:0000313" key="3">
    <source>
        <dbReference type="Proteomes" id="UP000678499"/>
    </source>
</evidence>
<gene>
    <name evidence="2" type="ORF">NMOB1V02_LOCUS10366</name>
</gene>
<keyword evidence="3" id="KW-1185">Reference proteome</keyword>
<dbReference type="EMBL" id="OA886291">
    <property type="protein sequence ID" value="CAD7282745.1"/>
    <property type="molecule type" value="Genomic_DNA"/>
</dbReference>
<dbReference type="EMBL" id="CAJPEX010004254">
    <property type="protein sequence ID" value="CAG0922897.1"/>
    <property type="molecule type" value="Genomic_DNA"/>
</dbReference>
<evidence type="ECO:0000313" key="2">
    <source>
        <dbReference type="EMBL" id="CAD7282745.1"/>
    </source>
</evidence>
<dbReference type="Gene3D" id="3.80.10.10">
    <property type="entry name" value="Ribonuclease Inhibitor"/>
    <property type="match status" value="1"/>
</dbReference>
<feature type="non-terminal residue" evidence="2">
    <location>
        <position position="1"/>
    </location>
</feature>
<dbReference type="Proteomes" id="UP000678499">
    <property type="component" value="Unassembled WGS sequence"/>
</dbReference>
<reference evidence="2" key="1">
    <citation type="submission" date="2020-11" db="EMBL/GenBank/DDBJ databases">
        <authorList>
            <person name="Tran Van P."/>
        </authorList>
    </citation>
    <scope>NUCLEOTIDE SEQUENCE</scope>
</reference>